<dbReference type="EMBL" id="CP041372">
    <property type="protein sequence ID" value="QKS72908.1"/>
    <property type="molecule type" value="Genomic_DNA"/>
</dbReference>
<dbReference type="PANTHER" id="PTHR10000">
    <property type="entry name" value="PHOSPHOSERINE PHOSPHATASE"/>
    <property type="match status" value="1"/>
</dbReference>
<proteinExistence type="predicted"/>
<dbReference type="GO" id="GO:0016791">
    <property type="term" value="F:phosphatase activity"/>
    <property type="evidence" value="ECO:0007669"/>
    <property type="project" value="TreeGrafter"/>
</dbReference>
<dbReference type="Gene3D" id="3.30.1240.10">
    <property type="match status" value="1"/>
</dbReference>
<dbReference type="GO" id="GO:0005829">
    <property type="term" value="C:cytosol"/>
    <property type="evidence" value="ECO:0007669"/>
    <property type="project" value="TreeGrafter"/>
</dbReference>
<dbReference type="Gene3D" id="3.40.50.1000">
    <property type="entry name" value="HAD superfamily/HAD-like"/>
    <property type="match status" value="1"/>
</dbReference>
<dbReference type="Proteomes" id="UP000318138">
    <property type="component" value="Chromosome"/>
</dbReference>
<dbReference type="KEGG" id="psua:FLK61_40630"/>
<dbReference type="GO" id="GO:0000287">
    <property type="term" value="F:magnesium ion binding"/>
    <property type="evidence" value="ECO:0007669"/>
    <property type="project" value="TreeGrafter"/>
</dbReference>
<dbReference type="AlphaFoldDB" id="A0A859FIY9"/>
<gene>
    <name evidence="1" type="ORF">FLK61_40630</name>
</gene>
<reference evidence="2" key="1">
    <citation type="submission" date="2019-07" db="EMBL/GenBank/DDBJ databases">
        <title>Bacillus alkalisoli sp. nov. isolated from saline soil.</title>
        <authorList>
            <person name="Sun J.-Q."/>
            <person name="Xu L."/>
        </authorList>
    </citation>
    <scope>NUCLEOTIDE SEQUENCE [LARGE SCALE GENOMIC DNA]</scope>
    <source>
        <strain evidence="2">M4U3P1</strain>
    </source>
</reference>
<dbReference type="InterPro" id="IPR023214">
    <property type="entry name" value="HAD_sf"/>
</dbReference>
<dbReference type="InterPro" id="IPR036412">
    <property type="entry name" value="HAD-like_sf"/>
</dbReference>
<keyword evidence="2" id="KW-1185">Reference proteome</keyword>
<dbReference type="InterPro" id="IPR000150">
    <property type="entry name" value="Cof"/>
</dbReference>
<evidence type="ECO:0000313" key="2">
    <source>
        <dbReference type="Proteomes" id="UP000318138"/>
    </source>
</evidence>
<dbReference type="RefSeq" id="WP_176010875.1">
    <property type="nucleotide sequence ID" value="NZ_CP041372.2"/>
</dbReference>
<dbReference type="SFLD" id="SFLDS00003">
    <property type="entry name" value="Haloacid_Dehalogenase"/>
    <property type="match status" value="1"/>
</dbReference>
<keyword evidence="1" id="KW-0378">Hydrolase</keyword>
<protein>
    <submittedName>
        <fullName evidence="1">Cof-type HAD-IIB family hydrolase</fullName>
    </submittedName>
</protein>
<dbReference type="PANTHER" id="PTHR10000:SF25">
    <property type="entry name" value="PHOSPHATASE YKRA-RELATED"/>
    <property type="match status" value="1"/>
</dbReference>
<dbReference type="InterPro" id="IPR006379">
    <property type="entry name" value="HAD-SF_hydro_IIB"/>
</dbReference>
<organism evidence="1 2">
    <name type="scientific">Paenalkalicoccus suaedae</name>
    <dbReference type="NCBI Taxonomy" id="2592382"/>
    <lineage>
        <taxon>Bacteria</taxon>
        <taxon>Bacillati</taxon>
        <taxon>Bacillota</taxon>
        <taxon>Bacilli</taxon>
        <taxon>Bacillales</taxon>
        <taxon>Bacillaceae</taxon>
        <taxon>Paenalkalicoccus</taxon>
    </lineage>
</organism>
<dbReference type="SUPFAM" id="SSF56784">
    <property type="entry name" value="HAD-like"/>
    <property type="match status" value="1"/>
</dbReference>
<dbReference type="SFLD" id="SFLDG01140">
    <property type="entry name" value="C2.B:_Phosphomannomutase_and_P"/>
    <property type="match status" value="1"/>
</dbReference>
<dbReference type="NCBIfam" id="TIGR00099">
    <property type="entry name" value="Cof-subfamily"/>
    <property type="match status" value="1"/>
</dbReference>
<name>A0A859FIY9_9BACI</name>
<dbReference type="SFLD" id="SFLDG01144">
    <property type="entry name" value="C2.B.4:_PGP_Like"/>
    <property type="match status" value="1"/>
</dbReference>
<dbReference type="NCBIfam" id="TIGR01484">
    <property type="entry name" value="HAD-SF-IIB"/>
    <property type="match status" value="1"/>
</dbReference>
<sequence>MDKKLFFFDIDGTLLDEEKQLPEATEVAIARLQADGHIVAIATGRAPFMFTKLQERLNISSFVSFNGSYVSHNGEAIYTRPLDYDALQELTELALEKDHPVVYLDAERMRSNVKHHSYIEESIASLKFDHPKFDAEYLHGRDIYQSLLFCVEGEEKEYNKKFDQFEFIRWHEFSTDIVPVGGSKAVGIEALAEKLQIDRKDVYVFGDGPNDVEMMQYTTNSVAMGNAVAETKEAAGFITKHVSENGIEHALKHFGFLQD</sequence>
<accession>A0A859FIY9</accession>
<dbReference type="Pfam" id="PF08282">
    <property type="entry name" value="Hydrolase_3"/>
    <property type="match status" value="1"/>
</dbReference>
<evidence type="ECO:0000313" key="1">
    <source>
        <dbReference type="EMBL" id="QKS72908.1"/>
    </source>
</evidence>